<dbReference type="PANTHER" id="PTHR43190:SF3">
    <property type="entry name" value="N-ACETYL-D-GLUCOSAMINE KINASE"/>
    <property type="match status" value="1"/>
</dbReference>
<name>A0AAF1KQZ1_9HYPH</name>
<reference evidence="3" key="2">
    <citation type="journal article" date="2023" name="MicrobiologyOpen">
        <title>Genomics of the tumorigenes clade of the family Rhizobiaceae and description of Rhizobium rhododendri sp. nov.</title>
        <authorList>
            <person name="Kuzmanovic N."/>
            <person name="diCenzo G.C."/>
            <person name="Bunk B."/>
            <person name="Sproeer C."/>
            <person name="Fruehling A."/>
            <person name="Neumann-Schaal M."/>
            <person name="Overmann J."/>
            <person name="Smalla K."/>
        </authorList>
    </citation>
    <scope>NUCLEOTIDE SEQUENCE [LARGE SCALE GENOMIC DNA]</scope>
    <source>
        <strain evidence="3">1078</strain>
    </source>
</reference>
<organism evidence="2 3">
    <name type="scientific">Rhizobium tumorigenes</name>
    <dbReference type="NCBI Taxonomy" id="2041385"/>
    <lineage>
        <taxon>Bacteria</taxon>
        <taxon>Pseudomonadati</taxon>
        <taxon>Pseudomonadota</taxon>
        <taxon>Alphaproteobacteria</taxon>
        <taxon>Hyphomicrobiales</taxon>
        <taxon>Rhizobiaceae</taxon>
        <taxon>Rhizobium/Agrobacterium group</taxon>
        <taxon>Rhizobium</taxon>
    </lineage>
</organism>
<accession>A0AAF1KQZ1</accession>
<dbReference type="InterPro" id="IPR043129">
    <property type="entry name" value="ATPase_NBD"/>
</dbReference>
<dbReference type="Proteomes" id="UP000249499">
    <property type="component" value="Chromosome"/>
</dbReference>
<keyword evidence="2" id="KW-0808">Transferase</keyword>
<dbReference type="Pfam" id="PF01869">
    <property type="entry name" value="BcrAD_BadFG"/>
    <property type="match status" value="1"/>
</dbReference>
<dbReference type="SUPFAM" id="SSF53067">
    <property type="entry name" value="Actin-like ATPase domain"/>
    <property type="match status" value="2"/>
</dbReference>
<reference evidence="2 3" key="1">
    <citation type="journal article" date="2018" name="Sci. Rep.">
        <title>Rhizobium tumorigenes sp. nov., a novel plant tumorigenic bacterium isolated from cane gall tumors on thornless blackberry.</title>
        <authorList>
            <person name="Kuzmanovi N."/>
            <person name="Smalla K."/>
            <person name="Gronow S."/>
            <person name="PuBawska J."/>
        </authorList>
    </citation>
    <scope>NUCLEOTIDE SEQUENCE [LARGE SCALE GENOMIC DNA]</scope>
    <source>
        <strain evidence="2 3">1078</strain>
    </source>
</reference>
<proteinExistence type="predicted"/>
<dbReference type="PANTHER" id="PTHR43190">
    <property type="entry name" value="N-ACETYL-D-GLUCOSAMINE KINASE"/>
    <property type="match status" value="1"/>
</dbReference>
<dbReference type="CDD" id="cd24082">
    <property type="entry name" value="ASKHA_NBD_GspK-like"/>
    <property type="match status" value="1"/>
</dbReference>
<dbReference type="InterPro" id="IPR052519">
    <property type="entry name" value="Euk-type_GlcNAc_Kinase"/>
</dbReference>
<protein>
    <submittedName>
        <fullName evidence="2">N-acetylglucosamine kinase</fullName>
    </submittedName>
</protein>
<dbReference type="AlphaFoldDB" id="A0AAF1KQZ1"/>
<dbReference type="InterPro" id="IPR002731">
    <property type="entry name" value="ATPase_BadF"/>
</dbReference>
<sequence length="294" mass="30105">MTKYAIGIDGGGTSCRAAVADATGRILGRGKAGPANIMSDRTMALENIVASSRSALENAGIDPSCLASSSAVLGVAGANVGPHGSLIREALPFAKAEVVTDQLIALQGALGPSDGVVASFGTGSVYGARRHGKVTEIGGWGFVVGDQASGARLGRDLLELALLSHDGVCAPTPLTRNVMAAFSDNPQNVVEFAHSATPGNFARYAPQVFEHAAAGDAIATRIVRKAASDIDNSLDALLWPDCTTVCLLGGLALAYRTWLSTAHQALLVDPLGDALQGAVSFAVALAWKDERRSA</sequence>
<keyword evidence="2" id="KW-0418">Kinase</keyword>
<dbReference type="KEGG" id="rtu:PR017_09530"/>
<dbReference type="EMBL" id="CP117255">
    <property type="protein sequence ID" value="WFR94091.1"/>
    <property type="molecule type" value="Genomic_DNA"/>
</dbReference>
<gene>
    <name evidence="2" type="ORF">PR017_09530</name>
</gene>
<evidence type="ECO:0000259" key="1">
    <source>
        <dbReference type="Pfam" id="PF01869"/>
    </source>
</evidence>
<evidence type="ECO:0000313" key="3">
    <source>
        <dbReference type="Proteomes" id="UP000249499"/>
    </source>
</evidence>
<evidence type="ECO:0000313" key="2">
    <source>
        <dbReference type="EMBL" id="WFR94091.1"/>
    </source>
</evidence>
<dbReference type="GO" id="GO:0016301">
    <property type="term" value="F:kinase activity"/>
    <property type="evidence" value="ECO:0007669"/>
    <property type="project" value="UniProtKB-KW"/>
</dbReference>
<keyword evidence="3" id="KW-1185">Reference proteome</keyword>
<feature type="domain" description="ATPase BadF/BadG/BcrA/BcrD type" evidence="1">
    <location>
        <begin position="6"/>
        <end position="282"/>
    </location>
</feature>
<dbReference type="RefSeq" id="WP_111222795.1">
    <property type="nucleotide sequence ID" value="NZ_CP117255.1"/>
</dbReference>
<dbReference type="Gene3D" id="3.30.420.40">
    <property type="match status" value="2"/>
</dbReference>